<evidence type="ECO:0000313" key="1">
    <source>
        <dbReference type="EMBL" id="MPM13665.1"/>
    </source>
</evidence>
<accession>A0A644XBU0</accession>
<proteinExistence type="predicted"/>
<dbReference type="EMBL" id="VSSQ01002153">
    <property type="protein sequence ID" value="MPM13665.1"/>
    <property type="molecule type" value="Genomic_DNA"/>
</dbReference>
<sequence>MDRVLGLEGPCHNGVPGLMVGRQLALLLRDGAAALFRAGDDLDGGLFDVLHADFFAVSSGGKQGGFV</sequence>
<gene>
    <name evidence="1" type="ORF">SDC9_60024</name>
</gene>
<dbReference type="AlphaFoldDB" id="A0A644XBU0"/>
<comment type="caution">
    <text evidence="1">The sequence shown here is derived from an EMBL/GenBank/DDBJ whole genome shotgun (WGS) entry which is preliminary data.</text>
</comment>
<reference evidence="1" key="1">
    <citation type="submission" date="2019-08" db="EMBL/GenBank/DDBJ databases">
        <authorList>
            <person name="Kucharzyk K."/>
            <person name="Murdoch R.W."/>
            <person name="Higgins S."/>
            <person name="Loffler F."/>
        </authorList>
    </citation>
    <scope>NUCLEOTIDE SEQUENCE</scope>
</reference>
<organism evidence="1">
    <name type="scientific">bioreactor metagenome</name>
    <dbReference type="NCBI Taxonomy" id="1076179"/>
    <lineage>
        <taxon>unclassified sequences</taxon>
        <taxon>metagenomes</taxon>
        <taxon>ecological metagenomes</taxon>
    </lineage>
</organism>
<name>A0A644XBU0_9ZZZZ</name>
<protein>
    <submittedName>
        <fullName evidence="1">Uncharacterized protein</fullName>
    </submittedName>
</protein>